<name>A0A9N9C717_9GLOM</name>
<proteinExistence type="predicted"/>
<keyword evidence="3" id="KW-1185">Reference proteome</keyword>
<accession>A0A9N9C717</accession>
<reference evidence="2" key="1">
    <citation type="submission" date="2021-06" db="EMBL/GenBank/DDBJ databases">
        <authorList>
            <person name="Kallberg Y."/>
            <person name="Tangrot J."/>
            <person name="Rosling A."/>
        </authorList>
    </citation>
    <scope>NUCLEOTIDE SEQUENCE</scope>
    <source>
        <strain evidence="2">MA453B</strain>
    </source>
</reference>
<dbReference type="Pfam" id="PF09820">
    <property type="entry name" value="AAA-ATPase_like"/>
    <property type="match status" value="1"/>
</dbReference>
<feature type="domain" description="AAA-ATPase-like" evidence="1">
    <location>
        <begin position="7"/>
        <end position="48"/>
    </location>
</feature>
<dbReference type="OrthoDB" id="2438095at2759"/>
<sequence>MFILEFMVNDDQTILITSPHRFGKSTNLSMLHTFFEPVSEKIQKFAQIKFCMSKFAHWFDWLMKVNFDNWPIINAVFNAFNVSKPDISIPLYKATNETYFTRVLGANVGLDQAKISSWTIVKFFILRSLIR</sequence>
<dbReference type="InterPro" id="IPR018631">
    <property type="entry name" value="AAA-ATPase-like_dom"/>
</dbReference>
<comment type="caution">
    <text evidence="2">The sequence shown here is derived from an EMBL/GenBank/DDBJ whole genome shotgun (WGS) entry which is preliminary data.</text>
</comment>
<dbReference type="AlphaFoldDB" id="A0A9N9C717"/>
<dbReference type="Proteomes" id="UP000789405">
    <property type="component" value="Unassembled WGS sequence"/>
</dbReference>
<gene>
    <name evidence="2" type="ORF">DERYTH_LOCUS7111</name>
</gene>
<evidence type="ECO:0000313" key="3">
    <source>
        <dbReference type="Proteomes" id="UP000789405"/>
    </source>
</evidence>
<dbReference type="EMBL" id="CAJVPY010003370">
    <property type="protein sequence ID" value="CAG8589925.1"/>
    <property type="molecule type" value="Genomic_DNA"/>
</dbReference>
<evidence type="ECO:0000313" key="2">
    <source>
        <dbReference type="EMBL" id="CAG8589925.1"/>
    </source>
</evidence>
<evidence type="ECO:0000259" key="1">
    <source>
        <dbReference type="Pfam" id="PF09820"/>
    </source>
</evidence>
<organism evidence="2 3">
    <name type="scientific">Dentiscutata erythropus</name>
    <dbReference type="NCBI Taxonomy" id="1348616"/>
    <lineage>
        <taxon>Eukaryota</taxon>
        <taxon>Fungi</taxon>
        <taxon>Fungi incertae sedis</taxon>
        <taxon>Mucoromycota</taxon>
        <taxon>Glomeromycotina</taxon>
        <taxon>Glomeromycetes</taxon>
        <taxon>Diversisporales</taxon>
        <taxon>Gigasporaceae</taxon>
        <taxon>Dentiscutata</taxon>
    </lineage>
</organism>
<protein>
    <submittedName>
        <fullName evidence="2">22496_t:CDS:1</fullName>
    </submittedName>
</protein>